<feature type="region of interest" description="Disordered" evidence="1">
    <location>
        <begin position="1008"/>
        <end position="1049"/>
    </location>
</feature>
<dbReference type="GO" id="GO:0000964">
    <property type="term" value="P:mitochondrial RNA 5'-end processing"/>
    <property type="evidence" value="ECO:0007669"/>
    <property type="project" value="TreeGrafter"/>
</dbReference>
<dbReference type="PANTHER" id="PTHR31014">
    <property type="entry name" value="MITOCHONDRIAL TRANSLATION SYSTEM COMPONENT PET127-RELATED"/>
    <property type="match status" value="1"/>
</dbReference>
<dbReference type="Proteomes" id="UP000308549">
    <property type="component" value="Unassembled WGS sequence"/>
</dbReference>
<feature type="compositionally biased region" description="Basic and acidic residues" evidence="1">
    <location>
        <begin position="300"/>
        <end position="311"/>
    </location>
</feature>
<feature type="signal peptide" evidence="2">
    <location>
        <begin position="1"/>
        <end position="20"/>
    </location>
</feature>
<evidence type="ECO:0000256" key="1">
    <source>
        <dbReference type="SAM" id="MobiDB-lite"/>
    </source>
</evidence>
<feature type="region of interest" description="Disordered" evidence="1">
    <location>
        <begin position="1192"/>
        <end position="1223"/>
    </location>
</feature>
<dbReference type="GO" id="GO:0005740">
    <property type="term" value="C:mitochondrial envelope"/>
    <property type="evidence" value="ECO:0007669"/>
    <property type="project" value="TreeGrafter"/>
</dbReference>
<organism evidence="3 4">
    <name type="scientific">Salinomyces thailandicus</name>
    <dbReference type="NCBI Taxonomy" id="706561"/>
    <lineage>
        <taxon>Eukaryota</taxon>
        <taxon>Fungi</taxon>
        <taxon>Dikarya</taxon>
        <taxon>Ascomycota</taxon>
        <taxon>Pezizomycotina</taxon>
        <taxon>Dothideomycetes</taxon>
        <taxon>Dothideomycetidae</taxon>
        <taxon>Mycosphaerellales</taxon>
        <taxon>Teratosphaeriaceae</taxon>
        <taxon>Salinomyces</taxon>
    </lineage>
</organism>
<name>A0A4U0U1Q6_9PEZI</name>
<feature type="compositionally biased region" description="Basic and acidic residues" evidence="1">
    <location>
        <begin position="453"/>
        <end position="464"/>
    </location>
</feature>
<dbReference type="OrthoDB" id="10249045at2759"/>
<feature type="region of interest" description="Disordered" evidence="1">
    <location>
        <begin position="48"/>
        <end position="77"/>
    </location>
</feature>
<protein>
    <recommendedName>
        <fullName evidence="5">Pet127-domain-containing protein</fullName>
    </recommendedName>
</protein>
<feature type="region of interest" description="Disordered" evidence="1">
    <location>
        <begin position="208"/>
        <end position="244"/>
    </location>
</feature>
<gene>
    <name evidence="3" type="ORF">B0A50_03292</name>
</gene>
<keyword evidence="4" id="KW-1185">Reference proteome</keyword>
<feature type="compositionally biased region" description="Low complexity" evidence="1">
    <location>
        <begin position="561"/>
        <end position="579"/>
    </location>
</feature>
<feature type="compositionally biased region" description="Basic and acidic residues" evidence="1">
    <location>
        <begin position="107"/>
        <end position="155"/>
    </location>
</feature>
<comment type="caution">
    <text evidence="3">The sequence shown here is derived from an EMBL/GenBank/DDBJ whole genome shotgun (WGS) entry which is preliminary data.</text>
</comment>
<evidence type="ECO:0008006" key="5">
    <source>
        <dbReference type="Google" id="ProtNLM"/>
    </source>
</evidence>
<feature type="chain" id="PRO_5020688770" description="Pet127-domain-containing protein" evidence="2">
    <location>
        <begin position="21"/>
        <end position="1233"/>
    </location>
</feature>
<dbReference type="AlphaFoldDB" id="A0A4U0U1Q6"/>
<feature type="compositionally biased region" description="Low complexity" evidence="1">
    <location>
        <begin position="63"/>
        <end position="75"/>
    </location>
</feature>
<feature type="compositionally biased region" description="Polar residues" evidence="1">
    <location>
        <begin position="359"/>
        <end position="375"/>
    </location>
</feature>
<feature type="region of interest" description="Disordered" evidence="1">
    <location>
        <begin position="106"/>
        <end position="170"/>
    </location>
</feature>
<evidence type="ECO:0000313" key="4">
    <source>
        <dbReference type="Proteomes" id="UP000308549"/>
    </source>
</evidence>
<dbReference type="InterPro" id="IPR013943">
    <property type="entry name" value="Pet127"/>
</dbReference>
<reference evidence="3 4" key="1">
    <citation type="submission" date="2017-03" db="EMBL/GenBank/DDBJ databases">
        <title>Genomes of endolithic fungi from Antarctica.</title>
        <authorList>
            <person name="Coleine C."/>
            <person name="Masonjones S."/>
            <person name="Stajich J.E."/>
        </authorList>
    </citation>
    <scope>NUCLEOTIDE SEQUENCE [LARGE SCALE GENOMIC DNA]</scope>
    <source>
        <strain evidence="3 4">CCFEE 6315</strain>
    </source>
</reference>
<dbReference type="PANTHER" id="PTHR31014:SF0">
    <property type="entry name" value="MITOCHONDRIAL TRANSLATION SYSTEM COMPONENT PET127-RELATED"/>
    <property type="match status" value="1"/>
</dbReference>
<proteinExistence type="predicted"/>
<evidence type="ECO:0000256" key="2">
    <source>
        <dbReference type="SAM" id="SignalP"/>
    </source>
</evidence>
<accession>A0A4U0U1Q6</accession>
<sequence>MFRTLLLLPLPNQAWSSSSANYVCRHCRYHFFQAASAAATATATATASAAVHNRQHQTRSQHSVSSPSSSSSSSPYVVTGAEAGLDLDPSDAAWLDSSAVNDFGGFEGDREEGVGGGKRFEGGRERRSRRGREYHERKERQSMKRREKAERREGMEVVEGEGGSDVLGAAGEGRTAFKRASGVERRRRKAGVGAVVGVRVGREDIMARLAREEEDEEEEKERRRVEPDEETGGVAAEGSSYVAGMRRKFEDIMGSLRADDSLASGTAQAGGVDEGTADSGLTRDLPSDAGESQSGQDDAAVEKEPPERIKMPEFSYRSNPNDLLVEPPGPTILPEITQPQSQASDTYEARDEEPEDTLLGSSRPPSSRKPNQPLSLWQKVQEAERRPQWGGVSTGDARASKASFDSLRAADKRSPEPVISTAGETRAWGSEPSVKDGRPSIGYKPQHSPISHVRGDDKFDRRQSSDSFSSKKRVVQTEDQSLGGPLLGDEVSAGVKVTEQGEKSSSGGDGEGLSGSPENAPNDASEADTVATSRAAMKRARQLARRAAAKSQAERRLRKLSQASEQSSTPAAEESASTPVPEAQDAKPLVSSLPPAPAPEITNSDIKAISTTDLSVTALNIGQPPVPPLQYGLDRALFNPGVYQLQDPHSRVYNFDPYLQNVMPITEFDFNALKEYKSSSQDDVLSSIAKQHEKKFIGSTSSMTATLGHFHYLLSNWRDINLDMLSRGFKAEAAKFTNINRAPNAIFLRHRDGTYAIDADKEHDSPNVLMMLGKSMEKLLTLPKEQYERYRKGSSNPILDAEKEEAESYEYTTMGNFLMRSQLDAYDSRLPGQGTFDLKTRAVVSIRMDAEAYKSMLGYEIHTLQGNFESYEREYYDMLRSTMLKYMLQARMGRMDGIFMAYHNIERIFGFQYLSLSEIDRAMHGQVDRCLGDQEFRASLHMMDEVLQKATEAFPGQSLRLHFETVEQPMTMMWVFAEPVEEAEIEAIQGSSKERVAAFEREVMGVEKDEGGADAQGKPDSGVSASTDSAPAGDGAAKGSEDSYTSSLSPADPAFVNDIHARDQNLKPLFAATLICQNYVNGAPSQDNRVRNLLPKDKWEVQYILKEAQMPPAEKWARYEDCKTRRRRVLVKFPDSEEGEEAAAAGGERRENGYLKMLRSLSEKGRVLRRKLEGAEGGREKVVFGEVREEGEGVEVEGAGMEGLSEEPADARDEEGGVESVDDYMDRLYGLKQ</sequence>
<feature type="compositionally biased region" description="Basic residues" evidence="1">
    <location>
        <begin position="536"/>
        <end position="548"/>
    </location>
</feature>
<dbReference type="Pfam" id="PF08634">
    <property type="entry name" value="Pet127"/>
    <property type="match status" value="1"/>
</dbReference>
<dbReference type="EMBL" id="NAJL01000016">
    <property type="protein sequence ID" value="TKA28881.1"/>
    <property type="molecule type" value="Genomic_DNA"/>
</dbReference>
<feature type="region of interest" description="Disordered" evidence="1">
    <location>
        <begin position="262"/>
        <end position="604"/>
    </location>
</feature>
<keyword evidence="2" id="KW-0732">Signal</keyword>
<evidence type="ECO:0000313" key="3">
    <source>
        <dbReference type="EMBL" id="TKA28881.1"/>
    </source>
</evidence>